<gene>
    <name evidence="15" type="ORF">Pla123a_02930</name>
</gene>
<dbReference type="InterPro" id="IPR002585">
    <property type="entry name" value="Cyt-d_ubiquinol_oxidase_su_1"/>
</dbReference>
<evidence type="ECO:0000313" key="16">
    <source>
        <dbReference type="Proteomes" id="UP000318478"/>
    </source>
</evidence>
<proteinExistence type="inferred from homology"/>
<feature type="transmembrane region" description="Helical" evidence="13">
    <location>
        <begin position="16"/>
        <end position="42"/>
    </location>
</feature>
<dbReference type="AlphaFoldDB" id="A0A5C5ZEA6"/>
<keyword evidence="10" id="KW-0408">Iron</keyword>
<keyword evidence="16" id="KW-1185">Reference proteome</keyword>
<dbReference type="Gene3D" id="1.10.760.10">
    <property type="entry name" value="Cytochrome c-like domain"/>
    <property type="match status" value="1"/>
</dbReference>
<evidence type="ECO:0000256" key="11">
    <source>
        <dbReference type="ARBA" id="ARBA00023136"/>
    </source>
</evidence>
<evidence type="ECO:0000256" key="8">
    <source>
        <dbReference type="ARBA" id="ARBA00022982"/>
    </source>
</evidence>
<evidence type="ECO:0000256" key="1">
    <source>
        <dbReference type="ARBA" id="ARBA00004651"/>
    </source>
</evidence>
<evidence type="ECO:0000256" key="13">
    <source>
        <dbReference type="SAM" id="Phobius"/>
    </source>
</evidence>
<organism evidence="15 16">
    <name type="scientific">Posidoniimonas polymericola</name>
    <dbReference type="NCBI Taxonomy" id="2528002"/>
    <lineage>
        <taxon>Bacteria</taxon>
        <taxon>Pseudomonadati</taxon>
        <taxon>Planctomycetota</taxon>
        <taxon>Planctomycetia</taxon>
        <taxon>Pirellulales</taxon>
        <taxon>Lacipirellulaceae</taxon>
        <taxon>Posidoniimonas</taxon>
    </lineage>
</organism>
<keyword evidence="7" id="KW-0479">Metal-binding</keyword>
<evidence type="ECO:0000256" key="6">
    <source>
        <dbReference type="ARBA" id="ARBA00022692"/>
    </source>
</evidence>
<evidence type="ECO:0000256" key="7">
    <source>
        <dbReference type="ARBA" id="ARBA00022723"/>
    </source>
</evidence>
<feature type="region of interest" description="Disordered" evidence="12">
    <location>
        <begin position="459"/>
        <end position="478"/>
    </location>
</feature>
<comment type="subcellular location">
    <subcellularLocation>
        <location evidence="1">Cell membrane</location>
        <topology evidence="1">Multi-pass membrane protein</topology>
    </subcellularLocation>
</comment>
<comment type="similarity">
    <text evidence="2">Belongs to the cytochrome ubiquinol oxidase subunit 1 family.</text>
</comment>
<keyword evidence="9 13" id="KW-1133">Transmembrane helix</keyword>
<name>A0A5C5ZEA6_9BACT</name>
<evidence type="ECO:0000259" key="14">
    <source>
        <dbReference type="Pfam" id="PF13442"/>
    </source>
</evidence>
<dbReference type="InterPro" id="IPR009056">
    <property type="entry name" value="Cyt_c-like_dom"/>
</dbReference>
<comment type="caution">
    <text evidence="15">The sequence shown here is derived from an EMBL/GenBank/DDBJ whole genome shotgun (WGS) entry which is preliminary data.</text>
</comment>
<feature type="transmembrane region" description="Helical" evidence="13">
    <location>
        <begin position="225"/>
        <end position="244"/>
    </location>
</feature>
<dbReference type="Proteomes" id="UP000318478">
    <property type="component" value="Unassembled WGS sequence"/>
</dbReference>
<reference evidence="15 16" key="1">
    <citation type="submission" date="2019-02" db="EMBL/GenBank/DDBJ databases">
        <title>Deep-cultivation of Planctomycetes and their phenomic and genomic characterization uncovers novel biology.</title>
        <authorList>
            <person name="Wiegand S."/>
            <person name="Jogler M."/>
            <person name="Boedeker C."/>
            <person name="Pinto D."/>
            <person name="Vollmers J."/>
            <person name="Rivas-Marin E."/>
            <person name="Kohn T."/>
            <person name="Peeters S.H."/>
            <person name="Heuer A."/>
            <person name="Rast P."/>
            <person name="Oberbeckmann S."/>
            <person name="Bunk B."/>
            <person name="Jeske O."/>
            <person name="Meyerdierks A."/>
            <person name="Storesund J.E."/>
            <person name="Kallscheuer N."/>
            <person name="Luecker S."/>
            <person name="Lage O.M."/>
            <person name="Pohl T."/>
            <person name="Merkel B.J."/>
            <person name="Hornburger P."/>
            <person name="Mueller R.-W."/>
            <person name="Bruemmer F."/>
            <person name="Labrenz M."/>
            <person name="Spormann A.M."/>
            <person name="Op Den Camp H."/>
            <person name="Overmann J."/>
            <person name="Amann R."/>
            <person name="Jetten M.S.M."/>
            <person name="Mascher T."/>
            <person name="Medema M.H."/>
            <person name="Devos D.P."/>
            <person name="Kaster A.-K."/>
            <person name="Ovreas L."/>
            <person name="Rohde M."/>
            <person name="Galperin M.Y."/>
            <person name="Jogler C."/>
        </authorList>
    </citation>
    <scope>NUCLEOTIDE SEQUENCE [LARGE SCALE GENOMIC DNA]</scope>
    <source>
        <strain evidence="15 16">Pla123a</strain>
    </source>
</reference>
<dbReference type="GO" id="GO:0046872">
    <property type="term" value="F:metal ion binding"/>
    <property type="evidence" value="ECO:0007669"/>
    <property type="project" value="UniProtKB-KW"/>
</dbReference>
<dbReference type="RefSeq" id="WP_146583745.1">
    <property type="nucleotide sequence ID" value="NZ_SJPO01000001.1"/>
</dbReference>
<dbReference type="GO" id="GO:0005886">
    <property type="term" value="C:plasma membrane"/>
    <property type="evidence" value="ECO:0007669"/>
    <property type="project" value="UniProtKB-SubCell"/>
</dbReference>
<feature type="transmembrane region" description="Helical" evidence="13">
    <location>
        <begin position="285"/>
        <end position="306"/>
    </location>
</feature>
<dbReference type="Pfam" id="PF01654">
    <property type="entry name" value="Cyt_bd_oxida_I"/>
    <property type="match status" value="1"/>
</dbReference>
<keyword evidence="5" id="KW-0349">Heme</keyword>
<feature type="transmembrane region" description="Helical" evidence="13">
    <location>
        <begin position="256"/>
        <end position="278"/>
    </location>
</feature>
<keyword evidence="8" id="KW-0249">Electron transport</keyword>
<evidence type="ECO:0000256" key="10">
    <source>
        <dbReference type="ARBA" id="ARBA00023004"/>
    </source>
</evidence>
<evidence type="ECO:0000256" key="5">
    <source>
        <dbReference type="ARBA" id="ARBA00022617"/>
    </source>
</evidence>
<feature type="domain" description="Cytochrome c" evidence="14">
    <location>
        <begin position="358"/>
        <end position="425"/>
    </location>
</feature>
<protein>
    <submittedName>
        <fullName evidence="15">Bacterial Cytochrome Ubiquinol Oxidase</fullName>
    </submittedName>
</protein>
<evidence type="ECO:0000313" key="15">
    <source>
        <dbReference type="EMBL" id="TWT85486.1"/>
    </source>
</evidence>
<evidence type="ECO:0000256" key="3">
    <source>
        <dbReference type="ARBA" id="ARBA00022448"/>
    </source>
</evidence>
<keyword evidence="6 13" id="KW-0812">Transmembrane</keyword>
<feature type="transmembrane region" description="Helical" evidence="13">
    <location>
        <begin position="104"/>
        <end position="124"/>
    </location>
</feature>
<accession>A0A5C5ZEA6</accession>
<dbReference type="EMBL" id="SJPO01000001">
    <property type="protein sequence ID" value="TWT85486.1"/>
    <property type="molecule type" value="Genomic_DNA"/>
</dbReference>
<evidence type="ECO:0000256" key="2">
    <source>
        <dbReference type="ARBA" id="ARBA00009819"/>
    </source>
</evidence>
<dbReference type="GO" id="GO:0020037">
    <property type="term" value="F:heme binding"/>
    <property type="evidence" value="ECO:0007669"/>
    <property type="project" value="InterPro"/>
</dbReference>
<keyword evidence="4" id="KW-1003">Cell membrane</keyword>
<dbReference type="InterPro" id="IPR036909">
    <property type="entry name" value="Cyt_c-like_dom_sf"/>
</dbReference>
<dbReference type="GO" id="GO:0070069">
    <property type="term" value="C:cytochrome complex"/>
    <property type="evidence" value="ECO:0007669"/>
    <property type="project" value="InterPro"/>
</dbReference>
<dbReference type="OrthoDB" id="9795893at2"/>
<dbReference type="GO" id="GO:0019646">
    <property type="term" value="P:aerobic electron transport chain"/>
    <property type="evidence" value="ECO:0007669"/>
    <property type="project" value="InterPro"/>
</dbReference>
<dbReference type="Pfam" id="PF13442">
    <property type="entry name" value="Cytochrome_CBB3"/>
    <property type="match status" value="1"/>
</dbReference>
<feature type="transmembrane region" description="Helical" evidence="13">
    <location>
        <begin position="63"/>
        <end position="84"/>
    </location>
</feature>
<keyword evidence="3" id="KW-0813">Transport</keyword>
<sequence>MFYYPVNDFGPVMKGMIIGGLGIFHVYLAQFAIGGGLLMSWFQWRSMRKERADGELYTRFIDGLFRVLVLVSFVTGAVTGVAMWFTTIQISPRTIGLMVDQFHWMWAIEWTFFSLEVAAGYAFYRRGPSLDPRSRLTLLLLYSLAAWMSLFWINGILSWQLTPGGWHESHNVWAGFFNPTFWPSTIFRTLSSMATAALVACLVVNLSPRFDADERRTLVHASFRFLVPMAAMPLLGFWFLAAVHPESRSWALGGSIAMTMFLGIGVGASALIGAYAVVVMFKPSITVNGATAALLIALGFGATAGAEFVREGIRKPYTVHGTLYSNSISQDEVAELRRVGCTTGDPYPLLGDQELPEQVALGAHVFRVQCGVCHTWDGANGLAHLTNGWTDDQLRLNIAQLQRTKAFMPPFAGTAQELEALVQWLRWGHAEQPAEWANSDDAAVIEQIQRHLDEVGVEPGIEVAESKPLGAKTEPNGD</sequence>
<evidence type="ECO:0000256" key="4">
    <source>
        <dbReference type="ARBA" id="ARBA00022475"/>
    </source>
</evidence>
<dbReference type="SUPFAM" id="SSF46626">
    <property type="entry name" value="Cytochrome c"/>
    <property type="match status" value="1"/>
</dbReference>
<keyword evidence="11 13" id="KW-0472">Membrane</keyword>
<evidence type="ECO:0000256" key="9">
    <source>
        <dbReference type="ARBA" id="ARBA00022989"/>
    </source>
</evidence>
<dbReference type="GO" id="GO:0009055">
    <property type="term" value="F:electron transfer activity"/>
    <property type="evidence" value="ECO:0007669"/>
    <property type="project" value="InterPro"/>
</dbReference>
<feature type="transmembrane region" description="Helical" evidence="13">
    <location>
        <begin position="136"/>
        <end position="161"/>
    </location>
</feature>
<feature type="transmembrane region" description="Helical" evidence="13">
    <location>
        <begin position="181"/>
        <end position="204"/>
    </location>
</feature>
<evidence type="ECO:0000256" key="12">
    <source>
        <dbReference type="SAM" id="MobiDB-lite"/>
    </source>
</evidence>